<keyword evidence="1" id="KW-0472">Membrane</keyword>
<evidence type="ECO:0000313" key="3">
    <source>
        <dbReference type="EMBL" id="RVW77916.1"/>
    </source>
</evidence>
<proteinExistence type="predicted"/>
<name>A0A438H030_VITVI</name>
<feature type="transmembrane region" description="Helical" evidence="1">
    <location>
        <begin position="42"/>
        <end position="64"/>
    </location>
</feature>
<dbReference type="Proteomes" id="UP000288805">
    <property type="component" value="Unassembled WGS sequence"/>
</dbReference>
<protein>
    <submittedName>
        <fullName evidence="3">Vesicle transport v-SNARE 12</fullName>
    </submittedName>
</protein>
<dbReference type="AlphaFoldDB" id="A0A438H030"/>
<dbReference type="InterPro" id="IPR038407">
    <property type="entry name" value="v-SNARE_N_sf"/>
</dbReference>
<accession>A0A438H030</accession>
<keyword evidence="1" id="KW-1133">Transmembrane helix</keyword>
<dbReference type="InterPro" id="IPR007705">
    <property type="entry name" value="Vesicle_trsprt_v-SNARE_N"/>
</dbReference>
<evidence type="ECO:0000313" key="4">
    <source>
        <dbReference type="Proteomes" id="UP000288805"/>
    </source>
</evidence>
<dbReference type="Pfam" id="PF05008">
    <property type="entry name" value="V-SNARE"/>
    <property type="match status" value="1"/>
</dbReference>
<dbReference type="Gene3D" id="1.20.58.400">
    <property type="entry name" value="t-snare proteins"/>
    <property type="match status" value="1"/>
</dbReference>
<dbReference type="GO" id="GO:0016020">
    <property type="term" value="C:membrane"/>
    <property type="evidence" value="ECO:0007669"/>
    <property type="project" value="InterPro"/>
</dbReference>
<comment type="caution">
    <text evidence="3">The sequence shown here is derived from an EMBL/GenBank/DDBJ whole genome shotgun (WGS) entry which is preliminary data.</text>
</comment>
<organism evidence="3 4">
    <name type="scientific">Vitis vinifera</name>
    <name type="common">Grape</name>
    <dbReference type="NCBI Taxonomy" id="29760"/>
    <lineage>
        <taxon>Eukaryota</taxon>
        <taxon>Viridiplantae</taxon>
        <taxon>Streptophyta</taxon>
        <taxon>Embryophyta</taxon>
        <taxon>Tracheophyta</taxon>
        <taxon>Spermatophyta</taxon>
        <taxon>Magnoliopsida</taxon>
        <taxon>eudicotyledons</taxon>
        <taxon>Gunneridae</taxon>
        <taxon>Pentapetalae</taxon>
        <taxon>rosids</taxon>
        <taxon>Vitales</taxon>
        <taxon>Vitaceae</taxon>
        <taxon>Viteae</taxon>
        <taxon>Vitis</taxon>
    </lineage>
</organism>
<evidence type="ECO:0000259" key="2">
    <source>
        <dbReference type="Pfam" id="PF05008"/>
    </source>
</evidence>
<feature type="domain" description="Vesicle transport v-SNARE N-terminal" evidence="2">
    <location>
        <begin position="1"/>
        <end position="31"/>
    </location>
</feature>
<keyword evidence="1" id="KW-0812">Transmembrane</keyword>
<sequence length="77" mass="8864">MSEVFEGYERQYCELSTNLSRKCTSASVLDGGMMQFCSTCNASLFFIFFMLFFLCHGGFCEALLEKIEKFTPQKNKE</sequence>
<evidence type="ECO:0000256" key="1">
    <source>
        <dbReference type="SAM" id="Phobius"/>
    </source>
</evidence>
<gene>
    <name evidence="3" type="primary">VTI12_1</name>
    <name evidence="3" type="ORF">CK203_048302</name>
</gene>
<dbReference type="GO" id="GO:0006886">
    <property type="term" value="P:intracellular protein transport"/>
    <property type="evidence" value="ECO:0007669"/>
    <property type="project" value="InterPro"/>
</dbReference>
<reference evidence="3 4" key="1">
    <citation type="journal article" date="2018" name="PLoS Genet.">
        <title>Population sequencing reveals clonal diversity and ancestral inbreeding in the grapevine cultivar Chardonnay.</title>
        <authorList>
            <person name="Roach M.J."/>
            <person name="Johnson D.L."/>
            <person name="Bohlmann J."/>
            <person name="van Vuuren H.J."/>
            <person name="Jones S.J."/>
            <person name="Pretorius I.S."/>
            <person name="Schmidt S.A."/>
            <person name="Borneman A.R."/>
        </authorList>
    </citation>
    <scope>NUCLEOTIDE SEQUENCE [LARGE SCALE GENOMIC DNA]</scope>
    <source>
        <strain evidence="4">cv. Chardonnay</strain>
        <tissue evidence="3">Leaf</tissue>
    </source>
</reference>
<dbReference type="EMBL" id="QGNW01000304">
    <property type="protein sequence ID" value="RVW77916.1"/>
    <property type="molecule type" value="Genomic_DNA"/>
</dbReference>